<dbReference type="Gene3D" id="3.30.300.30">
    <property type="match status" value="1"/>
</dbReference>
<dbReference type="PANTHER" id="PTHR43201">
    <property type="entry name" value="ACYL-COA SYNTHETASE"/>
    <property type="match status" value="1"/>
</dbReference>
<evidence type="ECO:0000313" key="7">
    <source>
        <dbReference type="Proteomes" id="UP000011021"/>
    </source>
</evidence>
<gene>
    <name evidence="6" type="ORF">HMPREF0551_1048</name>
</gene>
<dbReference type="InterPro" id="IPR042099">
    <property type="entry name" value="ANL_N_sf"/>
</dbReference>
<comment type="caution">
    <text evidence="6">The sequence shown here is derived from an EMBL/GenBank/DDBJ whole genome shotgun (WGS) entry which is preliminary data.</text>
</comment>
<evidence type="ECO:0000259" key="5">
    <source>
        <dbReference type="Pfam" id="PF13193"/>
    </source>
</evidence>
<dbReference type="AlphaFoldDB" id="E7RWI6"/>
<comment type="similarity">
    <text evidence="1">Belongs to the ATP-dependent AMP-binding enzyme family.</text>
</comment>
<dbReference type="InterPro" id="IPR045851">
    <property type="entry name" value="AMP-bd_C_sf"/>
</dbReference>
<dbReference type="GO" id="GO:0031956">
    <property type="term" value="F:medium-chain fatty acid-CoA ligase activity"/>
    <property type="evidence" value="ECO:0007669"/>
    <property type="project" value="TreeGrafter"/>
</dbReference>
<dbReference type="PROSITE" id="PS00455">
    <property type="entry name" value="AMP_BINDING"/>
    <property type="match status" value="1"/>
</dbReference>
<feature type="domain" description="AMP-binding enzyme C-terminal" evidence="5">
    <location>
        <begin position="459"/>
        <end position="556"/>
    </location>
</feature>
<dbReference type="HOGENOM" id="CLU_000022_59_0_4"/>
<evidence type="ECO:0000313" key="6">
    <source>
        <dbReference type="EMBL" id="EFV95090.1"/>
    </source>
</evidence>
<name>E7RWI6_9BURK</name>
<dbReference type="InterPro" id="IPR000873">
    <property type="entry name" value="AMP-dep_synth/lig_dom"/>
</dbReference>
<dbReference type="STRING" id="887898.HMPREF0551_1048"/>
<proteinExistence type="inferred from homology"/>
<dbReference type="Pfam" id="PF13193">
    <property type="entry name" value="AMP-binding_C"/>
    <property type="match status" value="1"/>
</dbReference>
<feature type="region of interest" description="Disordered" evidence="3">
    <location>
        <begin position="313"/>
        <end position="394"/>
    </location>
</feature>
<dbReference type="InterPro" id="IPR025110">
    <property type="entry name" value="AMP-bd_C"/>
</dbReference>
<dbReference type="PANTHER" id="PTHR43201:SF5">
    <property type="entry name" value="MEDIUM-CHAIN ACYL-COA LIGASE ACSF2, MITOCHONDRIAL"/>
    <property type="match status" value="1"/>
</dbReference>
<dbReference type="Gene3D" id="3.40.50.12780">
    <property type="entry name" value="N-terminal domain of ligase-like"/>
    <property type="match status" value="1"/>
</dbReference>
<evidence type="ECO:0000256" key="1">
    <source>
        <dbReference type="ARBA" id="ARBA00006432"/>
    </source>
</evidence>
<dbReference type="Pfam" id="PF00501">
    <property type="entry name" value="AMP-binding"/>
    <property type="match status" value="1"/>
</dbReference>
<sequence>MNAIRSADPADLVHGPLLRWAHEHPDRPAIIQDAHGSHARQLDFGQLLKAVEERGAAPTGRSLGSNVLLTSTADPLALLIDFLAVIRSGRCAAVADPDWPTEVHARMEAALRDMGDPSPAPSPPPTPETPFYIGFTSGSTGLPKGFRRHHLSWAETFRITLQTFGPVAGGRVLAPGRMSHSLFLFGALLGLWSGGGTSLQSRFSAGRTLTTLADGSSPVMVSVPSQLLMLLTAARRRRIGPIPQLKLLLISGARWAHENTAPLQALFPQARIITFYGASETSYVSWMQATPDAPPQAVGRPFGNVQVHIGAAETLPPASDPGNGFHGTGGSTPLPSPAAPATVSLQVSPFSSPAGFPSSSTPSPASFPTSSAPSDKASPPTQEDHADPPTRPQPGLIWIRSPMLFIDYVNGQDATAARRVGEWLTVRDIGWQDAQGNLYLVGRENRMIVTQARNLFPEEVEARLMAHPDISQAAVLGLPDPQRGQVVHAVLMRPSDDGNQTPAMTGSADVEAPALVPLTAAPADLVAWCHQALESYKVPRHWWRWQGDWPMTASGKTDLTAIRHALEGATRIRP</sequence>
<dbReference type="EMBL" id="AEQP01000004">
    <property type="protein sequence ID" value="EFV95090.1"/>
    <property type="molecule type" value="Genomic_DNA"/>
</dbReference>
<reference evidence="6 7" key="1">
    <citation type="submission" date="2010-12" db="EMBL/GenBank/DDBJ databases">
        <authorList>
            <person name="Muzny D."/>
            <person name="Qin X."/>
            <person name="Deng J."/>
            <person name="Jiang H."/>
            <person name="Liu Y."/>
            <person name="Qu J."/>
            <person name="Song X.-Z."/>
            <person name="Zhang L."/>
            <person name="Thornton R."/>
            <person name="Coyle M."/>
            <person name="Francisco L."/>
            <person name="Jackson L."/>
            <person name="Javaid M."/>
            <person name="Korchina V."/>
            <person name="Kovar C."/>
            <person name="Mata R."/>
            <person name="Mathew T."/>
            <person name="Ngo R."/>
            <person name="Nguyen L."/>
            <person name="Nguyen N."/>
            <person name="Okwuonu G."/>
            <person name="Ongeri F."/>
            <person name="Pham C."/>
            <person name="Simmons D."/>
            <person name="Wilczek-Boney K."/>
            <person name="Hale W."/>
            <person name="Jakkamsetti A."/>
            <person name="Pham P."/>
            <person name="Ruth R."/>
            <person name="San Lucas F."/>
            <person name="Warren J."/>
            <person name="Zhang J."/>
            <person name="Zhao Z."/>
            <person name="Zhou C."/>
            <person name="Zhu D."/>
            <person name="Lee S."/>
            <person name="Bess C."/>
            <person name="Blankenburg K."/>
            <person name="Forbes L."/>
            <person name="Fu Q."/>
            <person name="Gubbala S."/>
            <person name="Hirani K."/>
            <person name="Jayaseelan J.C."/>
            <person name="Lara F."/>
            <person name="Munidasa M."/>
            <person name="Palculict T."/>
            <person name="Patil S."/>
            <person name="Pu L.-L."/>
            <person name="Saada N."/>
            <person name="Tang L."/>
            <person name="Weissenberger G."/>
            <person name="Zhu Y."/>
            <person name="Hemphill L."/>
            <person name="Shang Y."/>
            <person name="Youmans B."/>
            <person name="Ayvaz T."/>
            <person name="Ross M."/>
            <person name="Santibanez J."/>
            <person name="Aqrawi P."/>
            <person name="Gross S."/>
            <person name="Joshi V."/>
            <person name="Fowler G."/>
            <person name="Nazareth L."/>
            <person name="Reid J."/>
            <person name="Worley K."/>
            <person name="Petrosino J."/>
            <person name="Highlander S."/>
            <person name="Gibbs R."/>
        </authorList>
    </citation>
    <scope>NUCLEOTIDE SEQUENCE [LARGE SCALE GENOMIC DNA]</scope>
    <source>
        <strain evidence="6 7">ATCC 51599</strain>
    </source>
</reference>
<evidence type="ECO:0000259" key="4">
    <source>
        <dbReference type="Pfam" id="PF00501"/>
    </source>
</evidence>
<evidence type="ECO:0000256" key="2">
    <source>
        <dbReference type="ARBA" id="ARBA00022598"/>
    </source>
</evidence>
<feature type="domain" description="AMP-dependent synthetase/ligase" evidence="4">
    <location>
        <begin position="67"/>
        <end position="316"/>
    </location>
</feature>
<dbReference type="GO" id="GO:0006631">
    <property type="term" value="P:fatty acid metabolic process"/>
    <property type="evidence" value="ECO:0007669"/>
    <property type="project" value="TreeGrafter"/>
</dbReference>
<protein>
    <submittedName>
        <fullName evidence="6">AMP-binding enzyme</fullName>
    </submittedName>
</protein>
<keyword evidence="7" id="KW-1185">Reference proteome</keyword>
<accession>E7RWI6</accession>
<organism evidence="6 7">
    <name type="scientific">Lautropia mirabilis ATCC 51599</name>
    <dbReference type="NCBI Taxonomy" id="887898"/>
    <lineage>
        <taxon>Bacteria</taxon>
        <taxon>Pseudomonadati</taxon>
        <taxon>Pseudomonadota</taxon>
        <taxon>Betaproteobacteria</taxon>
        <taxon>Burkholderiales</taxon>
        <taxon>Burkholderiaceae</taxon>
        <taxon>Lautropia</taxon>
    </lineage>
</organism>
<dbReference type="eggNOG" id="COG0318">
    <property type="taxonomic scope" value="Bacteria"/>
</dbReference>
<dbReference type="InterPro" id="IPR020845">
    <property type="entry name" value="AMP-binding_CS"/>
</dbReference>
<evidence type="ECO:0000256" key="3">
    <source>
        <dbReference type="SAM" id="MobiDB-lite"/>
    </source>
</evidence>
<dbReference type="Proteomes" id="UP000011021">
    <property type="component" value="Unassembled WGS sequence"/>
</dbReference>
<keyword evidence="2" id="KW-0436">Ligase</keyword>
<dbReference type="SUPFAM" id="SSF56801">
    <property type="entry name" value="Acetyl-CoA synthetase-like"/>
    <property type="match status" value="2"/>
</dbReference>
<dbReference type="RefSeq" id="WP_005673264.1">
    <property type="nucleotide sequence ID" value="NZ_CP146288.1"/>
</dbReference>
<feature type="compositionally biased region" description="Low complexity" evidence="3">
    <location>
        <begin position="339"/>
        <end position="374"/>
    </location>
</feature>